<dbReference type="EMBL" id="CM042011">
    <property type="protein sequence ID" value="KAI3768599.1"/>
    <property type="molecule type" value="Genomic_DNA"/>
</dbReference>
<evidence type="ECO:0000313" key="1">
    <source>
        <dbReference type="EMBL" id="KAI3768599.1"/>
    </source>
</evidence>
<name>A0ACB9FBD6_CICIN</name>
<gene>
    <name evidence="1" type="ORF">L2E82_19427</name>
</gene>
<reference evidence="2" key="1">
    <citation type="journal article" date="2022" name="Mol. Ecol. Resour.">
        <title>The genomes of chicory, endive, great burdock and yacon provide insights into Asteraceae palaeo-polyploidization history and plant inulin production.</title>
        <authorList>
            <person name="Fan W."/>
            <person name="Wang S."/>
            <person name="Wang H."/>
            <person name="Wang A."/>
            <person name="Jiang F."/>
            <person name="Liu H."/>
            <person name="Zhao H."/>
            <person name="Xu D."/>
            <person name="Zhang Y."/>
        </authorList>
    </citation>
    <scope>NUCLEOTIDE SEQUENCE [LARGE SCALE GENOMIC DNA]</scope>
    <source>
        <strain evidence="2">cv. Punajuju</strain>
    </source>
</reference>
<keyword evidence="2" id="KW-1185">Reference proteome</keyword>
<organism evidence="1 2">
    <name type="scientific">Cichorium intybus</name>
    <name type="common">Chicory</name>
    <dbReference type="NCBI Taxonomy" id="13427"/>
    <lineage>
        <taxon>Eukaryota</taxon>
        <taxon>Viridiplantae</taxon>
        <taxon>Streptophyta</taxon>
        <taxon>Embryophyta</taxon>
        <taxon>Tracheophyta</taxon>
        <taxon>Spermatophyta</taxon>
        <taxon>Magnoliopsida</taxon>
        <taxon>eudicotyledons</taxon>
        <taxon>Gunneridae</taxon>
        <taxon>Pentapetalae</taxon>
        <taxon>asterids</taxon>
        <taxon>campanulids</taxon>
        <taxon>Asterales</taxon>
        <taxon>Asteraceae</taxon>
        <taxon>Cichorioideae</taxon>
        <taxon>Cichorieae</taxon>
        <taxon>Cichoriinae</taxon>
        <taxon>Cichorium</taxon>
    </lineage>
</organism>
<reference evidence="1 2" key="2">
    <citation type="journal article" date="2022" name="Mol. Ecol. Resour.">
        <title>The genomes of chicory, endive, great burdock and yacon provide insights into Asteraceae paleo-polyploidization history and plant inulin production.</title>
        <authorList>
            <person name="Fan W."/>
            <person name="Wang S."/>
            <person name="Wang H."/>
            <person name="Wang A."/>
            <person name="Jiang F."/>
            <person name="Liu H."/>
            <person name="Zhao H."/>
            <person name="Xu D."/>
            <person name="Zhang Y."/>
        </authorList>
    </citation>
    <scope>NUCLEOTIDE SEQUENCE [LARGE SCALE GENOMIC DNA]</scope>
    <source>
        <strain evidence="2">cv. Punajuju</strain>
        <tissue evidence="1">Leaves</tissue>
    </source>
</reference>
<dbReference type="Proteomes" id="UP001055811">
    <property type="component" value="Linkage Group LG03"/>
</dbReference>
<evidence type="ECO:0000313" key="2">
    <source>
        <dbReference type="Proteomes" id="UP001055811"/>
    </source>
</evidence>
<proteinExistence type="predicted"/>
<sequence>MSESAVLLPDFLHFAIAVTIATVPHLPDLFSLHPGRPSYPSSGINLRWLATVVTLPSMGEVRHRSPSHSFLRDSFTRTASSTVCTSPTTANHRMPSRSLTAIGLFEDEDKEGDGGR</sequence>
<protein>
    <submittedName>
        <fullName evidence="1">Uncharacterized protein</fullName>
    </submittedName>
</protein>
<accession>A0ACB9FBD6</accession>
<comment type="caution">
    <text evidence="1">The sequence shown here is derived from an EMBL/GenBank/DDBJ whole genome shotgun (WGS) entry which is preliminary data.</text>
</comment>